<evidence type="ECO:0000256" key="10">
    <source>
        <dbReference type="ARBA" id="ARBA00031323"/>
    </source>
</evidence>
<proteinExistence type="inferred from homology"/>
<feature type="region of interest" description="Disordered" evidence="12">
    <location>
        <begin position="1"/>
        <end position="30"/>
    </location>
</feature>
<name>A0ABS1Q6H0_9ACTN</name>
<dbReference type="Pfam" id="PF01135">
    <property type="entry name" value="PCMT"/>
    <property type="match status" value="1"/>
</dbReference>
<keyword evidence="6 13" id="KW-0489">Methyltransferase</keyword>
<evidence type="ECO:0000256" key="1">
    <source>
        <dbReference type="ARBA" id="ARBA00004496"/>
    </source>
</evidence>
<dbReference type="GO" id="GO:0032259">
    <property type="term" value="P:methylation"/>
    <property type="evidence" value="ECO:0007669"/>
    <property type="project" value="UniProtKB-KW"/>
</dbReference>
<evidence type="ECO:0000256" key="11">
    <source>
        <dbReference type="ARBA" id="ARBA00031350"/>
    </source>
</evidence>
<evidence type="ECO:0000256" key="9">
    <source>
        <dbReference type="ARBA" id="ARBA00030757"/>
    </source>
</evidence>
<dbReference type="InterPro" id="IPR000682">
    <property type="entry name" value="PCMT"/>
</dbReference>
<dbReference type="Gene3D" id="3.40.50.150">
    <property type="entry name" value="Vaccinia Virus protein VP39"/>
    <property type="match status" value="1"/>
</dbReference>
<evidence type="ECO:0000256" key="6">
    <source>
        <dbReference type="ARBA" id="ARBA00022603"/>
    </source>
</evidence>
<organism evidence="13 14">
    <name type="scientific">Streptomyces endocoffeicus</name>
    <dbReference type="NCBI Taxonomy" id="2898945"/>
    <lineage>
        <taxon>Bacteria</taxon>
        <taxon>Bacillati</taxon>
        <taxon>Actinomycetota</taxon>
        <taxon>Actinomycetes</taxon>
        <taxon>Kitasatosporales</taxon>
        <taxon>Streptomycetaceae</taxon>
        <taxon>Streptomyces</taxon>
    </lineage>
</organism>
<dbReference type="EC" id="2.1.1.77" evidence="3"/>
<keyword evidence="8" id="KW-0949">S-adenosyl-L-methionine</keyword>
<evidence type="ECO:0000256" key="8">
    <source>
        <dbReference type="ARBA" id="ARBA00022691"/>
    </source>
</evidence>
<evidence type="ECO:0000313" key="14">
    <source>
        <dbReference type="Proteomes" id="UP000621510"/>
    </source>
</evidence>
<accession>A0ABS1Q6H0</accession>
<dbReference type="SUPFAM" id="SSF53335">
    <property type="entry name" value="S-adenosyl-L-methionine-dependent methyltransferases"/>
    <property type="match status" value="1"/>
</dbReference>
<protein>
    <recommendedName>
        <fullName evidence="4">Protein-L-isoaspartate O-methyltransferase</fullName>
        <ecNumber evidence="3">2.1.1.77</ecNumber>
    </recommendedName>
    <alternativeName>
        <fullName evidence="11">L-isoaspartyl protein carboxyl methyltransferase</fullName>
    </alternativeName>
    <alternativeName>
        <fullName evidence="9">Protein L-isoaspartyl methyltransferase</fullName>
    </alternativeName>
    <alternativeName>
        <fullName evidence="10">Protein-beta-aspartate methyltransferase</fullName>
    </alternativeName>
</protein>
<keyword evidence="14" id="KW-1185">Reference proteome</keyword>
<gene>
    <name evidence="13" type="ORF">JK364_49500</name>
</gene>
<feature type="compositionally biased region" description="Basic and acidic residues" evidence="12">
    <location>
        <begin position="12"/>
        <end position="23"/>
    </location>
</feature>
<dbReference type="PANTHER" id="PTHR11579">
    <property type="entry name" value="PROTEIN-L-ISOASPARTATE O-METHYLTRANSFERASE"/>
    <property type="match status" value="1"/>
</dbReference>
<dbReference type="Proteomes" id="UP000621510">
    <property type="component" value="Unassembled WGS sequence"/>
</dbReference>
<dbReference type="GO" id="GO:0008168">
    <property type="term" value="F:methyltransferase activity"/>
    <property type="evidence" value="ECO:0007669"/>
    <property type="project" value="UniProtKB-KW"/>
</dbReference>
<comment type="caution">
    <text evidence="13">The sequence shown here is derived from an EMBL/GenBank/DDBJ whole genome shotgun (WGS) entry which is preliminary data.</text>
</comment>
<dbReference type="RefSeq" id="WP_201858041.1">
    <property type="nucleotide sequence ID" value="NZ_JAERRG010000047.1"/>
</dbReference>
<comment type="similarity">
    <text evidence="2">Belongs to the methyltransferase superfamily. L-isoaspartyl/D-aspartyl protein methyltransferase family.</text>
</comment>
<evidence type="ECO:0000256" key="5">
    <source>
        <dbReference type="ARBA" id="ARBA00022490"/>
    </source>
</evidence>
<evidence type="ECO:0000313" key="13">
    <source>
        <dbReference type="EMBL" id="MBL1120276.1"/>
    </source>
</evidence>
<keyword evidence="5" id="KW-0963">Cytoplasm</keyword>
<sequence>MTAAVEEAAELVPERHYTHHEGRGATPHRSNPAVIHRELTTLDVHPGMNVLEVGTGSGYSGALLAQLVGPTGQVTSLDVSAYLVQWANVIHHERGARTVRCHTADATVGGFPEHAPYDRMVAWCTPPLLPRSWVEQVTDGGLIVTPLPIAAVPHTTVVAAIRVRSGEPVVEAVATGGYIETTTSPKTDLDLPGRWVDWENRVPAPSWISITWRGQDDYLHTGARTALNQLLKDAHTEPYGGPDIDWHSWRTYAASLADPQLTQAGLRPELRALGRTTARTAAVIQQDGTIRADHPDSPSLAALHGWLTAWENAGRPAPETYTPALNRHDEPGLTGWNLRLSR</sequence>
<evidence type="ECO:0000256" key="12">
    <source>
        <dbReference type="SAM" id="MobiDB-lite"/>
    </source>
</evidence>
<dbReference type="InterPro" id="IPR029063">
    <property type="entry name" value="SAM-dependent_MTases_sf"/>
</dbReference>
<evidence type="ECO:0000256" key="7">
    <source>
        <dbReference type="ARBA" id="ARBA00022679"/>
    </source>
</evidence>
<dbReference type="PANTHER" id="PTHR11579:SF0">
    <property type="entry name" value="PROTEIN-L-ISOASPARTATE(D-ASPARTATE) O-METHYLTRANSFERASE"/>
    <property type="match status" value="1"/>
</dbReference>
<evidence type="ECO:0000256" key="3">
    <source>
        <dbReference type="ARBA" id="ARBA00011890"/>
    </source>
</evidence>
<evidence type="ECO:0000256" key="4">
    <source>
        <dbReference type="ARBA" id="ARBA00013346"/>
    </source>
</evidence>
<reference evidence="13 14" key="1">
    <citation type="submission" date="2021-01" db="EMBL/GenBank/DDBJ databases">
        <title>WGS of actinomycetes isolated from Thailand.</title>
        <authorList>
            <person name="Thawai C."/>
        </authorList>
    </citation>
    <scope>NUCLEOTIDE SEQUENCE [LARGE SCALE GENOMIC DNA]</scope>
    <source>
        <strain evidence="13 14">CA3R110</strain>
    </source>
</reference>
<comment type="subcellular location">
    <subcellularLocation>
        <location evidence="1">Cytoplasm</location>
    </subcellularLocation>
</comment>
<dbReference type="EMBL" id="JAERRG010000047">
    <property type="protein sequence ID" value="MBL1120276.1"/>
    <property type="molecule type" value="Genomic_DNA"/>
</dbReference>
<evidence type="ECO:0000256" key="2">
    <source>
        <dbReference type="ARBA" id="ARBA00005369"/>
    </source>
</evidence>
<keyword evidence="7" id="KW-0808">Transferase</keyword>
<dbReference type="CDD" id="cd02440">
    <property type="entry name" value="AdoMet_MTases"/>
    <property type="match status" value="1"/>
</dbReference>